<dbReference type="InterPro" id="IPR005801">
    <property type="entry name" value="ADC_synthase"/>
</dbReference>
<dbReference type="RefSeq" id="WP_021930516.1">
    <property type="nucleotide sequence ID" value="NZ_AP023322.1"/>
</dbReference>
<dbReference type="NCBIfam" id="NF005486">
    <property type="entry name" value="PRK07093.1"/>
    <property type="match status" value="1"/>
</dbReference>
<evidence type="ECO:0000313" key="2">
    <source>
        <dbReference type="EMBL" id="BCI63498.1"/>
    </source>
</evidence>
<dbReference type="PANTHER" id="PTHR11236:SF50">
    <property type="entry name" value="AMINODEOXYCHORISMATE SYNTHASE COMPONENT 1"/>
    <property type="match status" value="1"/>
</dbReference>
<evidence type="ECO:0000313" key="3">
    <source>
        <dbReference type="Proteomes" id="UP000594042"/>
    </source>
</evidence>
<dbReference type="KEGG" id="copr:Cop2CBH44_18510"/>
<proteinExistence type="predicted"/>
<dbReference type="InterPro" id="IPR015890">
    <property type="entry name" value="Chorismate_C"/>
</dbReference>
<dbReference type="PANTHER" id="PTHR11236">
    <property type="entry name" value="AMINOBENZOATE/ANTHRANILATE SYNTHASE"/>
    <property type="match status" value="1"/>
</dbReference>
<protein>
    <submittedName>
        <fullName evidence="2">Aminodeoxychorismate synthase component I</fullName>
    </submittedName>
</protein>
<gene>
    <name evidence="2" type="ORF">Cop2CBH44_18510</name>
</gene>
<dbReference type="GO" id="GO:0046820">
    <property type="term" value="F:4-amino-4-deoxychorismate synthase activity"/>
    <property type="evidence" value="ECO:0007669"/>
    <property type="project" value="TreeGrafter"/>
</dbReference>
<name>A0A7G1HZ70_9BACT</name>
<dbReference type="SUPFAM" id="SSF56322">
    <property type="entry name" value="ADC synthase"/>
    <property type="match status" value="1"/>
</dbReference>
<dbReference type="PRINTS" id="PR00095">
    <property type="entry name" value="ANTSNTHASEI"/>
</dbReference>
<organism evidence="2 3">
    <name type="scientific">Coprobacter secundus subsp. similis</name>
    <dbReference type="NCBI Taxonomy" id="2751153"/>
    <lineage>
        <taxon>Bacteria</taxon>
        <taxon>Pseudomonadati</taxon>
        <taxon>Bacteroidota</taxon>
        <taxon>Bacteroidia</taxon>
        <taxon>Bacteroidales</taxon>
        <taxon>Barnesiellaceae</taxon>
        <taxon>Coprobacter</taxon>
    </lineage>
</organism>
<keyword evidence="3" id="KW-1185">Reference proteome</keyword>
<dbReference type="InterPro" id="IPR019999">
    <property type="entry name" value="Anth_synth_I-like"/>
</dbReference>
<dbReference type="Gene3D" id="3.60.120.10">
    <property type="entry name" value="Anthranilate synthase"/>
    <property type="match status" value="1"/>
</dbReference>
<reference evidence="3" key="1">
    <citation type="submission" date="2020-07" db="EMBL/GenBank/DDBJ databases">
        <title>Complete genome sequencing of Coprobacter sp. strain 2CBH44.</title>
        <authorList>
            <person name="Sakamoto M."/>
            <person name="Murakami T."/>
            <person name="Mori H."/>
        </authorList>
    </citation>
    <scope>NUCLEOTIDE SEQUENCE [LARGE SCALE GENOMIC DNA]</scope>
    <source>
        <strain evidence="3">2CBH44</strain>
    </source>
</reference>
<dbReference type="GO" id="GO:0000162">
    <property type="term" value="P:L-tryptophan biosynthetic process"/>
    <property type="evidence" value="ECO:0007669"/>
    <property type="project" value="TreeGrafter"/>
</dbReference>
<dbReference type="AlphaFoldDB" id="A0A7G1HZ70"/>
<feature type="domain" description="Chorismate-utilising enzyme C-terminal" evidence="1">
    <location>
        <begin position="78"/>
        <end position="323"/>
    </location>
</feature>
<dbReference type="Proteomes" id="UP000594042">
    <property type="component" value="Chromosome"/>
</dbReference>
<evidence type="ECO:0000259" key="1">
    <source>
        <dbReference type="Pfam" id="PF00425"/>
    </source>
</evidence>
<dbReference type="EMBL" id="AP023322">
    <property type="protein sequence ID" value="BCI63498.1"/>
    <property type="molecule type" value="Genomic_DNA"/>
</dbReference>
<accession>A0A7G1HZ70</accession>
<dbReference type="Pfam" id="PF00425">
    <property type="entry name" value="Chorismate_bind"/>
    <property type="match status" value="1"/>
</dbReference>
<sequence length="329" mass="37882">MYFNNTKEIIQELNRAGQSHKPTLFIISFNTQEGFLYPLNKINNQNILYDFNGISNIPTHYTPSNKKFYWKPHYIPFKDYQQSFDIVTQNLLLGNSFLTNLTCATPIECNLSLKEIFYRANAKYKLWIKNKFVVFSPEIFIQIHPDRTIYSYPMKGTIDANEPDAKYKILNDKKESAEHATIVDLIRNDLSIIADKVTVSKYRYIDTITTHQGKLLQVSSEIKGILPENYLNTLGDIIFKLLPAGSISGAPKRKTVEIITEAENYDRGFYTGIMGIYDGKKVDSAVMIRFIEQNAQGKYLFKSGGGITTKSKIHNEYNEIKQKIYVPIY</sequence>